<dbReference type="Proteomes" id="UP000199771">
    <property type="component" value="Unassembled WGS sequence"/>
</dbReference>
<accession>A0A1I2HTV9</accession>
<evidence type="ECO:0000313" key="3">
    <source>
        <dbReference type="Proteomes" id="UP000199771"/>
    </source>
</evidence>
<evidence type="ECO:0000259" key="1">
    <source>
        <dbReference type="Pfam" id="PF16823"/>
    </source>
</evidence>
<evidence type="ECO:0000313" key="2">
    <source>
        <dbReference type="EMBL" id="SFF33484.1"/>
    </source>
</evidence>
<dbReference type="Pfam" id="PF16823">
    <property type="entry name" value="tPilZ"/>
    <property type="match status" value="1"/>
</dbReference>
<keyword evidence="3" id="KW-1185">Reference proteome</keyword>
<reference evidence="2 3" key="1">
    <citation type="submission" date="2016-10" db="EMBL/GenBank/DDBJ databases">
        <authorList>
            <person name="de Groot N.N."/>
        </authorList>
    </citation>
    <scope>NUCLEOTIDE SEQUENCE [LARGE SCALE GENOMIC DNA]</scope>
    <source>
        <strain evidence="2 3">DSM 23609</strain>
    </source>
</reference>
<dbReference type="InterPro" id="IPR031800">
    <property type="entry name" value="PilZ_atypical"/>
</dbReference>
<organism evidence="2 3">
    <name type="scientific">Fontimonas thermophila</name>
    <dbReference type="NCBI Taxonomy" id="1076937"/>
    <lineage>
        <taxon>Bacteria</taxon>
        <taxon>Pseudomonadati</taxon>
        <taxon>Pseudomonadota</taxon>
        <taxon>Gammaproteobacteria</taxon>
        <taxon>Nevskiales</taxon>
        <taxon>Nevskiaceae</taxon>
        <taxon>Fontimonas</taxon>
    </lineage>
</organism>
<dbReference type="STRING" id="1076937.SAMN04488120_102244"/>
<protein>
    <submittedName>
        <fullName evidence="2">Atypical PilZ domain-containing protein, cyclic di-GMP receptor</fullName>
    </submittedName>
</protein>
<keyword evidence="2" id="KW-0675">Receptor</keyword>
<feature type="domain" description="Cyclic di-GMP receptor atypical PilZ" evidence="1">
    <location>
        <begin position="39"/>
        <end position="176"/>
    </location>
</feature>
<name>A0A1I2HTV9_9GAMM</name>
<sequence length="190" mass="20617">MEGLLDQWLGYRDCLPLTLEPLVEPPGTAQLAHWHEQNLRTLHVIAILDERHQRGEPGGAIESEIERLHQKLDVVLELLGAVVRARRGDLPTRPVRLSREGLSWPVAPDSPAPGTQWLASLDLHGSAPAPLCWPVQILGVHEGEVCARFVAMTDALGAAIERLVFTRHRRSVAGARSPGGGGAVSGVSRQ</sequence>
<proteinExistence type="predicted"/>
<dbReference type="EMBL" id="FOOC01000002">
    <property type="protein sequence ID" value="SFF33484.1"/>
    <property type="molecule type" value="Genomic_DNA"/>
</dbReference>
<dbReference type="AlphaFoldDB" id="A0A1I2HTV9"/>
<gene>
    <name evidence="2" type="ORF">SAMN04488120_102244</name>
</gene>